<dbReference type="GO" id="GO:0046872">
    <property type="term" value="F:metal ion binding"/>
    <property type="evidence" value="ECO:0007669"/>
    <property type="project" value="InterPro"/>
</dbReference>
<proteinExistence type="inferred from homology"/>
<dbReference type="InterPro" id="IPR006146">
    <property type="entry name" value="5'-Nucleotdase_CS"/>
</dbReference>
<dbReference type="PANTHER" id="PTHR11575:SF24">
    <property type="entry name" value="5'-NUCLEOTIDASE"/>
    <property type="match status" value="1"/>
</dbReference>
<dbReference type="GO" id="GO:0000166">
    <property type="term" value="F:nucleotide binding"/>
    <property type="evidence" value="ECO:0007669"/>
    <property type="project" value="UniProtKB-KW"/>
</dbReference>
<dbReference type="GO" id="GO:0016788">
    <property type="term" value="F:hydrolase activity, acting on ester bonds"/>
    <property type="evidence" value="ECO:0007669"/>
    <property type="project" value="InterPro"/>
</dbReference>
<feature type="domain" description="Calcineurin-like phosphoesterase" evidence="4">
    <location>
        <begin position="179"/>
        <end position="397"/>
    </location>
</feature>
<dbReference type="Proteomes" id="UP000016464">
    <property type="component" value="Unassembled WGS sequence"/>
</dbReference>
<protein>
    <recommendedName>
        <fullName evidence="8">5'-nucleotidase</fullName>
    </recommendedName>
</protein>
<keyword evidence="2" id="KW-0547">Nucleotide-binding</keyword>
<dbReference type="PATRIC" id="fig|1345023.5.peg.1262"/>
<evidence type="ECO:0000259" key="5">
    <source>
        <dbReference type="Pfam" id="PF02872"/>
    </source>
</evidence>
<reference evidence="6 7" key="1">
    <citation type="journal article" date="2013" name="Genome Announc.">
        <title>Draft Genome Sequence of Exiguobacterium pavilionensis Strain RW-2, with Wide Thermal, Salinity, and pH Tolerance, Isolated from Modern Freshwater Microbialites.</title>
        <authorList>
            <person name="White R.A.III."/>
            <person name="Grassa C.J."/>
            <person name="Suttle C.A."/>
        </authorList>
    </citation>
    <scope>NUCLEOTIDE SEQUENCE [LARGE SCALE GENOMIC DNA]</scope>
    <source>
        <strain evidence="6 7">RW-2</strain>
    </source>
</reference>
<name>U1N1L2_9BACL</name>
<feature type="region of interest" description="Disordered" evidence="3">
    <location>
        <begin position="472"/>
        <end position="499"/>
    </location>
</feature>
<dbReference type="PRINTS" id="PR01607">
    <property type="entry name" value="APYRASEFAMLY"/>
</dbReference>
<dbReference type="InterPro" id="IPR006179">
    <property type="entry name" value="5_nucleotidase/apyrase"/>
</dbReference>
<dbReference type="RefSeq" id="WP_021066427.1">
    <property type="nucleotide sequence ID" value="NZ_ATCL01000014.1"/>
</dbReference>
<dbReference type="PANTHER" id="PTHR11575">
    <property type="entry name" value="5'-NUCLEOTIDASE-RELATED"/>
    <property type="match status" value="1"/>
</dbReference>
<feature type="chain" id="PRO_5039748255" description="5'-nucleotidase" evidence="2">
    <location>
        <begin position="27"/>
        <end position="691"/>
    </location>
</feature>
<evidence type="ECO:0000256" key="1">
    <source>
        <dbReference type="ARBA" id="ARBA00022729"/>
    </source>
</evidence>
<dbReference type="Gene3D" id="3.90.780.10">
    <property type="entry name" value="5'-Nucleotidase, C-terminal domain"/>
    <property type="match status" value="1"/>
</dbReference>
<dbReference type="OrthoDB" id="9801679at2"/>
<dbReference type="SUPFAM" id="SSF55816">
    <property type="entry name" value="5'-nucleotidase (syn. UDP-sugar hydrolase), C-terminal domain"/>
    <property type="match status" value="1"/>
</dbReference>
<dbReference type="Pfam" id="PF02872">
    <property type="entry name" value="5_nucleotid_C"/>
    <property type="match status" value="1"/>
</dbReference>
<evidence type="ECO:0000259" key="4">
    <source>
        <dbReference type="Pfam" id="PF00149"/>
    </source>
</evidence>
<feature type="compositionally biased region" description="Polar residues" evidence="3">
    <location>
        <begin position="473"/>
        <end position="498"/>
    </location>
</feature>
<dbReference type="InterPro" id="IPR036907">
    <property type="entry name" value="5'-Nucleotdase_C_sf"/>
</dbReference>
<comment type="caution">
    <text evidence="6">The sequence shown here is derived from an EMBL/GenBank/DDBJ whole genome shotgun (WGS) entry which is preliminary data.</text>
</comment>
<dbReference type="SUPFAM" id="SSF56300">
    <property type="entry name" value="Metallo-dependent phosphatases"/>
    <property type="match status" value="1"/>
</dbReference>
<evidence type="ECO:0008006" key="8">
    <source>
        <dbReference type="Google" id="ProtNLM"/>
    </source>
</evidence>
<dbReference type="PROSITE" id="PS00786">
    <property type="entry name" value="5_NUCLEOTIDASE_2"/>
    <property type="match status" value="1"/>
</dbReference>
<dbReference type="eggNOG" id="COG0737">
    <property type="taxonomic scope" value="Bacteria"/>
</dbReference>
<evidence type="ECO:0000256" key="3">
    <source>
        <dbReference type="SAM" id="MobiDB-lite"/>
    </source>
</evidence>
<comment type="similarity">
    <text evidence="2">Belongs to the 5'-nucleotidase family.</text>
</comment>
<feature type="domain" description="5'-Nucleotidase C-terminal" evidence="5">
    <location>
        <begin position="496"/>
        <end position="645"/>
    </location>
</feature>
<dbReference type="AlphaFoldDB" id="U1N1L2"/>
<keyword evidence="1 2" id="KW-0732">Signal</keyword>
<feature type="signal peptide" evidence="2">
    <location>
        <begin position="1"/>
        <end position="26"/>
    </location>
</feature>
<dbReference type="STRING" id="1385984.GCA_000702565_00668"/>
<evidence type="ECO:0000313" key="7">
    <source>
        <dbReference type="Proteomes" id="UP000016464"/>
    </source>
</evidence>
<sequence>MLTRKTNKLYASLAVAAITASSIVPAATADAAPKVKTVKLKADFVRGGDLEASLDKTYQGANIHWYKSSVKLNKLGTYQTAKGIVVGKGIKVEKRVRVLNYPVAIEPAEALSFKQGENVPSALRLDVRFANGTVERLVRVHDIDTSKIGSFTAHAKFTSNGRTIEAELPYSVGGNTVSFMHTNDTHASLDLAPKRATAVKQLRAEKPNALLIDAGDVFSGSLYFNKFEGMADLKLMNYMKYDLMTLGNHEFDLGGDEDGNAELAKFIRYANFPFVSSNLDFSADTDLNPLFRDAVTDKPYNGRLYEGVIKEVDGVKVGFFGLTTEETSEIASPGNAQFQDYIAEAKAAVAAFEAAGVNQIVAVTHLGYDDNPAVDNDQILAEEVEGIDVIIGGHSHSLLAKPEVRNADTDNPTLIVQAYQYSQYLGTLDVTFDQDGKVVAHEGALIDVTKLEADAKATQLLAPFKEEVDELKNQPTGASATAALTNPRTSDPDNTTGVSVRKNETALGNLITDGMLAKAKTFSPDVIGAIQNGGGIRAAIDEGEITIGEVLTTLPFGNTLAIADLTGTEIYQTFERSVGPLPNENGGFLHVAGLKVTYDSSQPSGERVTKIEYMKDGAPVLVAEDSTRYKVATNAFTAKGGDGFAELGVAYTEGRVQDLGLSDWENLRDHVASLVTVEPKVEGRIVDVAAE</sequence>
<keyword evidence="2" id="KW-0378">Hydrolase</keyword>
<dbReference type="GO" id="GO:0009166">
    <property type="term" value="P:nucleotide catabolic process"/>
    <property type="evidence" value="ECO:0007669"/>
    <property type="project" value="InterPro"/>
</dbReference>
<dbReference type="InterPro" id="IPR004843">
    <property type="entry name" value="Calcineurin-like_PHP"/>
</dbReference>
<accession>U1N1L2</accession>
<dbReference type="Gene3D" id="3.60.21.10">
    <property type="match status" value="1"/>
</dbReference>
<evidence type="ECO:0000256" key="2">
    <source>
        <dbReference type="RuleBase" id="RU362119"/>
    </source>
</evidence>
<gene>
    <name evidence="6" type="ORF">M467_11265</name>
</gene>
<dbReference type="InterPro" id="IPR029052">
    <property type="entry name" value="Metallo-depent_PP-like"/>
</dbReference>
<organism evidence="6 7">
    <name type="scientific">Exiguobacterium chiriqhucha RW-2</name>
    <dbReference type="NCBI Taxonomy" id="1345023"/>
    <lineage>
        <taxon>Bacteria</taxon>
        <taxon>Bacillati</taxon>
        <taxon>Bacillota</taxon>
        <taxon>Bacilli</taxon>
        <taxon>Bacillales</taxon>
        <taxon>Bacillales Family XII. Incertae Sedis</taxon>
        <taxon>Exiguobacterium</taxon>
    </lineage>
</organism>
<dbReference type="Pfam" id="PF00149">
    <property type="entry name" value="Metallophos"/>
    <property type="match status" value="1"/>
</dbReference>
<keyword evidence="7" id="KW-1185">Reference proteome</keyword>
<dbReference type="EMBL" id="ATCL01000014">
    <property type="protein sequence ID" value="ERG67861.1"/>
    <property type="molecule type" value="Genomic_DNA"/>
</dbReference>
<evidence type="ECO:0000313" key="6">
    <source>
        <dbReference type="EMBL" id="ERG67861.1"/>
    </source>
</evidence>
<dbReference type="InterPro" id="IPR008334">
    <property type="entry name" value="5'-Nucleotdase_C"/>
</dbReference>